<dbReference type="OrthoDB" id="793353at2"/>
<dbReference type="eggNOG" id="COG2050">
    <property type="taxonomic scope" value="Bacteria"/>
</dbReference>
<dbReference type="SUPFAM" id="SSF54637">
    <property type="entry name" value="Thioesterase/thiol ester dehydrase-isomerase"/>
    <property type="match status" value="1"/>
</dbReference>
<accession>H8KNM9</accession>
<dbReference type="STRING" id="929556.Solca_3149"/>
<name>H8KNM9_SOLCM</name>
<dbReference type="InterPro" id="IPR029069">
    <property type="entry name" value="HotDog_dom_sf"/>
</dbReference>
<dbReference type="AlphaFoldDB" id="H8KNM9"/>
<dbReference type="Gene3D" id="3.10.129.10">
    <property type="entry name" value="Hotdog Thioesterase"/>
    <property type="match status" value="1"/>
</dbReference>
<dbReference type="InterPro" id="IPR027961">
    <property type="entry name" value="DUF4442"/>
</dbReference>
<organism evidence="1 2">
    <name type="scientific">Solitalea canadensis (strain ATCC 29591 / DSM 3403 / JCM 21819 / LMG 8368 / NBRC 15130 / NCIMB 12057 / USAM 9D)</name>
    <name type="common">Flexibacter canadensis</name>
    <dbReference type="NCBI Taxonomy" id="929556"/>
    <lineage>
        <taxon>Bacteria</taxon>
        <taxon>Pseudomonadati</taxon>
        <taxon>Bacteroidota</taxon>
        <taxon>Sphingobacteriia</taxon>
        <taxon>Sphingobacteriales</taxon>
        <taxon>Sphingobacteriaceae</taxon>
        <taxon>Solitalea</taxon>
    </lineage>
</organism>
<protein>
    <recommendedName>
        <fullName evidence="3">DUF4442 domain-containing protein</fullName>
    </recommendedName>
</protein>
<dbReference type="Pfam" id="PF14539">
    <property type="entry name" value="DUF4442"/>
    <property type="match status" value="1"/>
</dbReference>
<evidence type="ECO:0000313" key="2">
    <source>
        <dbReference type="Proteomes" id="UP000007590"/>
    </source>
</evidence>
<dbReference type="KEGG" id="scn:Solca_3149"/>
<reference evidence="1" key="1">
    <citation type="submission" date="2012-02" db="EMBL/GenBank/DDBJ databases">
        <title>The complete genome of Solitalea canadensis DSM 3403.</title>
        <authorList>
            <consortium name="US DOE Joint Genome Institute (JGI-PGF)"/>
            <person name="Lucas S."/>
            <person name="Copeland A."/>
            <person name="Lapidus A."/>
            <person name="Glavina del Rio T."/>
            <person name="Dalin E."/>
            <person name="Tice H."/>
            <person name="Bruce D."/>
            <person name="Goodwin L."/>
            <person name="Pitluck S."/>
            <person name="Peters L."/>
            <person name="Ovchinnikova G."/>
            <person name="Lu M."/>
            <person name="Kyrpides N."/>
            <person name="Mavromatis K."/>
            <person name="Ivanova N."/>
            <person name="Brettin T."/>
            <person name="Detter J.C."/>
            <person name="Han C."/>
            <person name="Larimer F."/>
            <person name="Land M."/>
            <person name="Hauser L."/>
            <person name="Markowitz V."/>
            <person name="Cheng J.-F."/>
            <person name="Hugenholtz P."/>
            <person name="Woyke T."/>
            <person name="Wu D."/>
            <person name="Spring S."/>
            <person name="Schroeder M."/>
            <person name="Kopitz M."/>
            <person name="Brambilla E."/>
            <person name="Klenk H.-P."/>
            <person name="Eisen J.A."/>
        </authorList>
    </citation>
    <scope>NUCLEOTIDE SEQUENCE</scope>
    <source>
        <strain evidence="1">DSM 3403</strain>
    </source>
</reference>
<evidence type="ECO:0008006" key="3">
    <source>
        <dbReference type="Google" id="ProtNLM"/>
    </source>
</evidence>
<dbReference type="RefSeq" id="WP_014681387.1">
    <property type="nucleotide sequence ID" value="NC_017770.1"/>
</dbReference>
<keyword evidence="2" id="KW-1185">Reference proteome</keyword>
<sequence>MKQLNNLINKAKGSPFNLWMLNQVLWRAIPFNSPHRFKITTVTDENVVITMPYIRRNLNHIKGLHACGLATLCEYTCGMQLMNVLGAANYRIIMKDLHMDYHFQGKTDVSVDFRFTPQDAAQINTELESTDAVFKTFKLPVFDSQKNHICTATVNWQIKKWDKVKTKI</sequence>
<dbReference type="Proteomes" id="UP000007590">
    <property type="component" value="Chromosome"/>
</dbReference>
<evidence type="ECO:0000313" key="1">
    <source>
        <dbReference type="EMBL" id="AFD08162.1"/>
    </source>
</evidence>
<dbReference type="EMBL" id="CP003349">
    <property type="protein sequence ID" value="AFD08162.1"/>
    <property type="molecule type" value="Genomic_DNA"/>
</dbReference>
<dbReference type="HOGENOM" id="CLU_1545150_0_0_10"/>
<gene>
    <name evidence="1" type="ordered locus">Solca_3149</name>
</gene>
<proteinExistence type="predicted"/>